<organism evidence="1 2">
    <name type="scientific">Brassica cretica</name>
    <name type="common">Mustard</name>
    <dbReference type="NCBI Taxonomy" id="69181"/>
    <lineage>
        <taxon>Eukaryota</taxon>
        <taxon>Viridiplantae</taxon>
        <taxon>Streptophyta</taxon>
        <taxon>Embryophyta</taxon>
        <taxon>Tracheophyta</taxon>
        <taxon>Spermatophyta</taxon>
        <taxon>Magnoliopsida</taxon>
        <taxon>eudicotyledons</taxon>
        <taxon>Gunneridae</taxon>
        <taxon>Pentapetalae</taxon>
        <taxon>rosids</taxon>
        <taxon>malvids</taxon>
        <taxon>Brassicales</taxon>
        <taxon>Brassicaceae</taxon>
        <taxon>Brassiceae</taxon>
        <taxon>Brassica</taxon>
    </lineage>
</organism>
<dbReference type="AlphaFoldDB" id="A0A8S9I7G1"/>
<gene>
    <name evidence="1" type="ORF">F2Q68_00025126</name>
</gene>
<name>A0A8S9I7G1_BRACR</name>
<proteinExistence type="predicted"/>
<comment type="caution">
    <text evidence="1">The sequence shown here is derived from an EMBL/GenBank/DDBJ whole genome shotgun (WGS) entry which is preliminary data.</text>
</comment>
<evidence type="ECO:0000313" key="1">
    <source>
        <dbReference type="EMBL" id="KAF2565781.1"/>
    </source>
</evidence>
<sequence length="107" mass="12045">MCINEVGHLMIKRTSSSSLDRTHILITTNEPNEPRPNTSCDLSCTNSSSNNKRLCELLKENSAWRHVVLVIRRLLRSPTASPHLKNWGTNVDTGFVTQSFPPTEQVD</sequence>
<reference evidence="1" key="1">
    <citation type="submission" date="2019-12" db="EMBL/GenBank/DDBJ databases">
        <title>Genome sequencing and annotation of Brassica cretica.</title>
        <authorList>
            <person name="Studholme D.J."/>
            <person name="Sarris P.F."/>
        </authorList>
    </citation>
    <scope>NUCLEOTIDE SEQUENCE</scope>
    <source>
        <strain evidence="1">PFS-001/15</strain>
        <tissue evidence="1">Leaf</tissue>
    </source>
</reference>
<dbReference type="Proteomes" id="UP000712281">
    <property type="component" value="Unassembled WGS sequence"/>
</dbReference>
<protein>
    <submittedName>
        <fullName evidence="1">Uncharacterized protein</fullName>
    </submittedName>
</protein>
<evidence type="ECO:0000313" key="2">
    <source>
        <dbReference type="Proteomes" id="UP000712281"/>
    </source>
</evidence>
<dbReference type="EMBL" id="QGKW02001911">
    <property type="protein sequence ID" value="KAF2565781.1"/>
    <property type="molecule type" value="Genomic_DNA"/>
</dbReference>
<accession>A0A8S9I7G1</accession>